<sequence length="305" mass="33616">MNVPETASAQSVRLEQFFAARVRPAADRWAPSGVRLLAIRQFLDSAGLRRPPRGTRMWPARYGNVRGVWVSAAGASIANGMILHLHGGGFTFGSSRSHRGLAWSMSRRTGRPVFLPDYRKAPEHRFPAAADDCLAVYRTLLDRGVPADRIVLSGDSAGGHLTACLLGDVNRRGLPMPSHAVFFSPWLDLSGALSAHRDTVRRDPFLAPRGIAACRDAYLGERNPREERLAVLEADKKGWPPTLIQVGDTECLIDDSRQLAASLQAAEIRHELQEWPGQIHVFQAFGNVIPEARQAVRYVADFVRS</sequence>
<dbReference type="PROSITE" id="PS01174">
    <property type="entry name" value="LIPASE_GDXG_SER"/>
    <property type="match status" value="1"/>
</dbReference>
<comment type="similarity">
    <text evidence="1">Belongs to the 'GDXG' lipolytic enzyme family.</text>
</comment>
<feature type="active site" evidence="3">
    <location>
        <position position="156"/>
    </location>
</feature>
<organism evidence="5 6">
    <name type="scientific">Actinocrispum wychmicini</name>
    <dbReference type="NCBI Taxonomy" id="1213861"/>
    <lineage>
        <taxon>Bacteria</taxon>
        <taxon>Bacillati</taxon>
        <taxon>Actinomycetota</taxon>
        <taxon>Actinomycetes</taxon>
        <taxon>Pseudonocardiales</taxon>
        <taxon>Pseudonocardiaceae</taxon>
        <taxon>Actinocrispum</taxon>
    </lineage>
</organism>
<evidence type="ECO:0000256" key="3">
    <source>
        <dbReference type="PROSITE-ProRule" id="PRU10038"/>
    </source>
</evidence>
<dbReference type="PANTHER" id="PTHR48081">
    <property type="entry name" value="AB HYDROLASE SUPERFAMILY PROTEIN C4A8.06C"/>
    <property type="match status" value="1"/>
</dbReference>
<evidence type="ECO:0000313" key="5">
    <source>
        <dbReference type="EMBL" id="TCO64853.1"/>
    </source>
</evidence>
<dbReference type="InterPro" id="IPR013094">
    <property type="entry name" value="AB_hydrolase_3"/>
</dbReference>
<dbReference type="SUPFAM" id="SSF53474">
    <property type="entry name" value="alpha/beta-Hydrolases"/>
    <property type="match status" value="1"/>
</dbReference>
<accession>A0A4R2JWL2</accession>
<dbReference type="AlphaFoldDB" id="A0A4R2JWL2"/>
<protein>
    <submittedName>
        <fullName evidence="5">Acetyl esterase/lipase</fullName>
    </submittedName>
</protein>
<proteinExistence type="inferred from homology"/>
<keyword evidence="6" id="KW-1185">Reference proteome</keyword>
<dbReference type="Pfam" id="PF07859">
    <property type="entry name" value="Abhydrolase_3"/>
    <property type="match status" value="1"/>
</dbReference>
<dbReference type="GO" id="GO:0004806">
    <property type="term" value="F:triacylglycerol lipase activity"/>
    <property type="evidence" value="ECO:0007669"/>
    <property type="project" value="TreeGrafter"/>
</dbReference>
<dbReference type="Proteomes" id="UP000295680">
    <property type="component" value="Unassembled WGS sequence"/>
</dbReference>
<dbReference type="InterPro" id="IPR002168">
    <property type="entry name" value="Lipase_GDXG_HIS_AS"/>
</dbReference>
<dbReference type="InterPro" id="IPR029058">
    <property type="entry name" value="AB_hydrolase_fold"/>
</dbReference>
<evidence type="ECO:0000313" key="6">
    <source>
        <dbReference type="Proteomes" id="UP000295680"/>
    </source>
</evidence>
<keyword evidence="2" id="KW-0378">Hydrolase</keyword>
<evidence type="ECO:0000256" key="1">
    <source>
        <dbReference type="ARBA" id="ARBA00010515"/>
    </source>
</evidence>
<comment type="caution">
    <text evidence="5">The sequence shown here is derived from an EMBL/GenBank/DDBJ whole genome shotgun (WGS) entry which is preliminary data.</text>
</comment>
<gene>
    <name evidence="5" type="ORF">EV192_101637</name>
</gene>
<reference evidence="5 6" key="1">
    <citation type="submission" date="2019-03" db="EMBL/GenBank/DDBJ databases">
        <title>Genomic Encyclopedia of Type Strains, Phase IV (KMG-IV): sequencing the most valuable type-strain genomes for metagenomic binning, comparative biology and taxonomic classification.</title>
        <authorList>
            <person name="Goeker M."/>
        </authorList>
    </citation>
    <scope>NUCLEOTIDE SEQUENCE [LARGE SCALE GENOMIC DNA]</scope>
    <source>
        <strain evidence="5 6">DSM 45934</strain>
    </source>
</reference>
<dbReference type="PANTHER" id="PTHR48081:SF30">
    <property type="entry name" value="ACETYL-HYDROLASE LIPR-RELATED"/>
    <property type="match status" value="1"/>
</dbReference>
<dbReference type="OrthoDB" id="128186at2"/>
<feature type="domain" description="Alpha/beta hydrolase fold-3" evidence="4">
    <location>
        <begin position="82"/>
        <end position="283"/>
    </location>
</feature>
<dbReference type="EMBL" id="SLWS01000001">
    <property type="protein sequence ID" value="TCO64853.1"/>
    <property type="molecule type" value="Genomic_DNA"/>
</dbReference>
<evidence type="ECO:0000259" key="4">
    <source>
        <dbReference type="Pfam" id="PF07859"/>
    </source>
</evidence>
<dbReference type="InterPro" id="IPR033140">
    <property type="entry name" value="Lipase_GDXG_put_SER_AS"/>
</dbReference>
<dbReference type="RefSeq" id="WP_132110856.1">
    <property type="nucleotide sequence ID" value="NZ_SLWS01000001.1"/>
</dbReference>
<evidence type="ECO:0000256" key="2">
    <source>
        <dbReference type="ARBA" id="ARBA00022801"/>
    </source>
</evidence>
<dbReference type="InterPro" id="IPR050300">
    <property type="entry name" value="GDXG_lipolytic_enzyme"/>
</dbReference>
<name>A0A4R2JWL2_9PSEU</name>
<dbReference type="PROSITE" id="PS01173">
    <property type="entry name" value="LIPASE_GDXG_HIS"/>
    <property type="match status" value="1"/>
</dbReference>
<dbReference type="Gene3D" id="3.40.50.1820">
    <property type="entry name" value="alpha/beta hydrolase"/>
    <property type="match status" value="1"/>
</dbReference>